<accession>A0A1H1JBI0</accession>
<organism evidence="1 2">
    <name type="scientific">Paraburkholderia tuberum</name>
    <dbReference type="NCBI Taxonomy" id="157910"/>
    <lineage>
        <taxon>Bacteria</taxon>
        <taxon>Pseudomonadati</taxon>
        <taxon>Pseudomonadota</taxon>
        <taxon>Betaproteobacteria</taxon>
        <taxon>Burkholderiales</taxon>
        <taxon>Burkholderiaceae</taxon>
        <taxon>Paraburkholderia</taxon>
    </lineage>
</organism>
<sequence length="134" mass="13593">MATSQSSVVKSFAEVIGALGPAESAVVKSFAEVIGGLGPSRSGVAKVFAEVIADSNLLASKYVSGVVTVQGVATAGLTVRAYDQVTGALLGSATTASDGSYRIMCYANGSDQVFVAAFDPSTYQAMIFDQIQPG</sequence>
<reference evidence="2" key="1">
    <citation type="submission" date="2016-10" db="EMBL/GenBank/DDBJ databases">
        <authorList>
            <person name="Varghese N."/>
            <person name="Submissions S."/>
        </authorList>
    </citation>
    <scope>NUCLEOTIDE SEQUENCE [LARGE SCALE GENOMIC DNA]</scope>
    <source>
        <strain evidence="2">DUS833</strain>
    </source>
</reference>
<evidence type="ECO:0000313" key="1">
    <source>
        <dbReference type="EMBL" id="SDR46996.1"/>
    </source>
</evidence>
<evidence type="ECO:0008006" key="3">
    <source>
        <dbReference type="Google" id="ProtNLM"/>
    </source>
</evidence>
<gene>
    <name evidence="1" type="ORF">SAMN05445850_4494</name>
</gene>
<name>A0A1H1JBI0_9BURK</name>
<proteinExistence type="predicted"/>
<dbReference type="RefSeq" id="WP_090806965.1">
    <property type="nucleotide sequence ID" value="NZ_FNKX01000002.1"/>
</dbReference>
<evidence type="ECO:0000313" key="2">
    <source>
        <dbReference type="Proteomes" id="UP000199365"/>
    </source>
</evidence>
<dbReference type="AlphaFoldDB" id="A0A1H1JBI0"/>
<dbReference type="Proteomes" id="UP000199365">
    <property type="component" value="Unassembled WGS sequence"/>
</dbReference>
<dbReference type="EMBL" id="FNKX01000002">
    <property type="protein sequence ID" value="SDR46996.1"/>
    <property type="molecule type" value="Genomic_DNA"/>
</dbReference>
<dbReference type="STRING" id="157910.SAMN05445850_4494"/>
<protein>
    <recommendedName>
        <fullName evidence="3">Carboxypeptidase regulatory-like domain-containing protein</fullName>
    </recommendedName>
</protein>
<keyword evidence="2" id="KW-1185">Reference proteome</keyword>